<sequence length="164" mass="18117">MHGAFVDKAATIKEVCSYISFSTNGIGLTTDLAEKLGKIGFDWITISPHDNRKASNAYYLLKACGNNVRMHGGPDHNWAGQVNHAVTWQGPCDFEKYSKAVVRWNGDVAVCCITDNGEGVVGSIYDDDILTKDLPEIPMCKMCHLKRGGNYDRMSISQSEPMRI</sequence>
<dbReference type="EMBL" id="MT142637">
    <property type="protein sequence ID" value="QJA86476.1"/>
    <property type="molecule type" value="Genomic_DNA"/>
</dbReference>
<gene>
    <name evidence="2" type="ORF">MM415B02076_0007</name>
    <name evidence="1" type="ORF">TM448A00389_0010</name>
    <name evidence="3" type="ORF">TM448B00492_0017</name>
</gene>
<evidence type="ECO:0000313" key="1">
    <source>
        <dbReference type="EMBL" id="QJA46347.1"/>
    </source>
</evidence>
<dbReference type="InterPro" id="IPR058240">
    <property type="entry name" value="rSAM_sf"/>
</dbReference>
<dbReference type="CDD" id="cd21109">
    <property type="entry name" value="SPASM"/>
    <property type="match status" value="1"/>
</dbReference>
<proteinExistence type="predicted"/>
<organism evidence="1">
    <name type="scientific">viral metagenome</name>
    <dbReference type="NCBI Taxonomy" id="1070528"/>
    <lineage>
        <taxon>unclassified sequences</taxon>
        <taxon>metagenomes</taxon>
        <taxon>organismal metagenomes</taxon>
    </lineage>
</organism>
<dbReference type="EMBL" id="MT144008">
    <property type="protein sequence ID" value="QJA46347.1"/>
    <property type="molecule type" value="Genomic_DNA"/>
</dbReference>
<name>A0A6H1ZG70_9ZZZZ</name>
<protein>
    <submittedName>
        <fullName evidence="1">Uncharacterized protein</fullName>
    </submittedName>
</protein>
<accession>A0A6H1ZG70</accession>
<dbReference type="Gene3D" id="3.20.20.70">
    <property type="entry name" value="Aldolase class I"/>
    <property type="match status" value="1"/>
</dbReference>
<evidence type="ECO:0000313" key="3">
    <source>
        <dbReference type="EMBL" id="QJH95658.1"/>
    </source>
</evidence>
<reference evidence="1" key="1">
    <citation type="submission" date="2020-03" db="EMBL/GenBank/DDBJ databases">
        <title>The deep terrestrial virosphere.</title>
        <authorList>
            <person name="Holmfeldt K."/>
            <person name="Nilsson E."/>
            <person name="Simone D."/>
            <person name="Lopez-Fernandez M."/>
            <person name="Wu X."/>
            <person name="de Brujin I."/>
            <person name="Lundin D."/>
            <person name="Andersson A."/>
            <person name="Bertilsson S."/>
            <person name="Dopson M."/>
        </authorList>
    </citation>
    <scope>NUCLEOTIDE SEQUENCE</scope>
    <source>
        <strain evidence="2">MM415B02076</strain>
        <strain evidence="1">TM448A00389</strain>
        <strain evidence="3">TM448B00492</strain>
    </source>
</reference>
<dbReference type="InterPro" id="IPR013785">
    <property type="entry name" value="Aldolase_TIM"/>
</dbReference>
<evidence type="ECO:0000313" key="2">
    <source>
        <dbReference type="EMBL" id="QJA86476.1"/>
    </source>
</evidence>
<dbReference type="AlphaFoldDB" id="A0A6H1ZG70"/>
<dbReference type="EMBL" id="MT144625">
    <property type="protein sequence ID" value="QJH95658.1"/>
    <property type="molecule type" value="Genomic_DNA"/>
</dbReference>
<dbReference type="SUPFAM" id="SSF102114">
    <property type="entry name" value="Radical SAM enzymes"/>
    <property type="match status" value="1"/>
</dbReference>